<keyword evidence="5" id="KW-1185">Reference proteome</keyword>
<dbReference type="SUPFAM" id="SSF52047">
    <property type="entry name" value="RNI-like"/>
    <property type="match status" value="1"/>
</dbReference>
<evidence type="ECO:0000313" key="4">
    <source>
        <dbReference type="EnsemblMetazoa" id="CapteP20554"/>
    </source>
</evidence>
<dbReference type="SMART" id="SM00367">
    <property type="entry name" value="LRR_CC"/>
    <property type="match status" value="6"/>
</dbReference>
<dbReference type="PANTHER" id="PTHR13382">
    <property type="entry name" value="MITOCHONDRIAL ATP SYNTHASE COUPLING FACTOR B"/>
    <property type="match status" value="1"/>
</dbReference>
<organism evidence="3">
    <name type="scientific">Capitella teleta</name>
    <name type="common">Polychaete worm</name>
    <dbReference type="NCBI Taxonomy" id="283909"/>
    <lineage>
        <taxon>Eukaryota</taxon>
        <taxon>Metazoa</taxon>
        <taxon>Spiralia</taxon>
        <taxon>Lophotrochozoa</taxon>
        <taxon>Annelida</taxon>
        <taxon>Polychaeta</taxon>
        <taxon>Sedentaria</taxon>
        <taxon>Scolecida</taxon>
        <taxon>Capitellidae</taxon>
        <taxon>Capitella</taxon>
    </lineage>
</organism>
<name>R7TZC5_CAPTE</name>
<dbReference type="HOGENOM" id="CLU_087966_0_0_1"/>
<evidence type="ECO:0000256" key="1">
    <source>
        <dbReference type="ARBA" id="ARBA00022786"/>
    </source>
</evidence>
<dbReference type="OMA" id="NCKFLYS"/>
<gene>
    <name evidence="3" type="ORF">CAPTEDRAFT_20554</name>
</gene>
<dbReference type="EMBL" id="AMQN01001964">
    <property type="status" value="NOT_ANNOTATED_CDS"/>
    <property type="molecule type" value="Genomic_DNA"/>
</dbReference>
<evidence type="ECO:0000313" key="5">
    <source>
        <dbReference type="Proteomes" id="UP000014760"/>
    </source>
</evidence>
<dbReference type="GO" id="GO:0005737">
    <property type="term" value="C:cytoplasm"/>
    <property type="evidence" value="ECO:0007669"/>
    <property type="project" value="TreeGrafter"/>
</dbReference>
<evidence type="ECO:0000313" key="3">
    <source>
        <dbReference type="EMBL" id="ELT99119.1"/>
    </source>
</evidence>
<dbReference type="Proteomes" id="UP000014760">
    <property type="component" value="Unassembled WGS sequence"/>
</dbReference>
<evidence type="ECO:0000259" key="2">
    <source>
        <dbReference type="Pfam" id="PF25372"/>
    </source>
</evidence>
<reference evidence="4" key="3">
    <citation type="submission" date="2015-06" db="UniProtKB">
        <authorList>
            <consortium name="EnsemblMetazoa"/>
        </authorList>
    </citation>
    <scope>IDENTIFICATION</scope>
</reference>
<dbReference type="EMBL" id="KB307198">
    <property type="protein sequence ID" value="ELT99119.1"/>
    <property type="molecule type" value="Genomic_DNA"/>
</dbReference>
<sequence>MTKRGLVTDANIAEVLHKNITVLNLNECDVSDIALYKIAAMCPHLKKLDVNACKANRTDVTDAGVCEIAAKCRFLQVVFLRRCVSVTDASVVALAEACPHLRELNIKNCTQITDVALQILGQKSGQLCSVDFSYSQVTDQGIFSLVSGACGQRLKEIHMAGCLHITDDAVEAVVMSCPLISILLIHGCPKLTERSRIALEEVLGARSRMKQVTWTVY</sequence>
<feature type="domain" description="F-box/LRR-repeat protein 15-like leucin rich repeat" evidence="2">
    <location>
        <begin position="19"/>
        <end position="123"/>
    </location>
</feature>
<dbReference type="Pfam" id="PF25372">
    <property type="entry name" value="DUF7885"/>
    <property type="match status" value="1"/>
</dbReference>
<protein>
    <recommendedName>
        <fullName evidence="2">F-box/LRR-repeat protein 15-like leucin rich repeat domain-containing protein</fullName>
    </recommendedName>
</protein>
<dbReference type="PANTHER" id="PTHR13382:SF70">
    <property type="entry name" value="ANTAGONIST OF MITOTIC EXIT NETWORK 1 HOMOLOG"/>
    <property type="match status" value="1"/>
</dbReference>
<dbReference type="InterPro" id="IPR006553">
    <property type="entry name" value="Leu-rich_rpt_Cys-con_subtyp"/>
</dbReference>
<dbReference type="STRING" id="283909.R7TZC5"/>
<proteinExistence type="predicted"/>
<dbReference type="InterPro" id="IPR050648">
    <property type="entry name" value="F-box_LRR-repeat"/>
</dbReference>
<dbReference type="EnsemblMetazoa" id="CapteT20554">
    <property type="protein sequence ID" value="CapteP20554"/>
    <property type="gene ID" value="CapteG20554"/>
</dbReference>
<reference evidence="3 5" key="2">
    <citation type="journal article" date="2013" name="Nature">
        <title>Insights into bilaterian evolution from three spiralian genomes.</title>
        <authorList>
            <person name="Simakov O."/>
            <person name="Marletaz F."/>
            <person name="Cho S.J."/>
            <person name="Edsinger-Gonzales E."/>
            <person name="Havlak P."/>
            <person name="Hellsten U."/>
            <person name="Kuo D.H."/>
            <person name="Larsson T."/>
            <person name="Lv J."/>
            <person name="Arendt D."/>
            <person name="Savage R."/>
            <person name="Osoegawa K."/>
            <person name="de Jong P."/>
            <person name="Grimwood J."/>
            <person name="Chapman J.A."/>
            <person name="Shapiro H."/>
            <person name="Aerts A."/>
            <person name="Otillar R.P."/>
            <person name="Terry A.Y."/>
            <person name="Boore J.L."/>
            <person name="Grigoriev I.V."/>
            <person name="Lindberg D.R."/>
            <person name="Seaver E.C."/>
            <person name="Weisblat D.A."/>
            <person name="Putnam N.H."/>
            <person name="Rokhsar D.S."/>
        </authorList>
    </citation>
    <scope>NUCLEOTIDE SEQUENCE</scope>
    <source>
        <strain evidence="3 5">I ESC-2004</strain>
    </source>
</reference>
<dbReference type="Gene3D" id="3.80.10.10">
    <property type="entry name" value="Ribonuclease Inhibitor"/>
    <property type="match status" value="1"/>
</dbReference>
<dbReference type="AlphaFoldDB" id="R7TZC5"/>
<keyword evidence="1" id="KW-0833">Ubl conjugation pathway</keyword>
<dbReference type="InterPro" id="IPR057207">
    <property type="entry name" value="FBXL15_LRR"/>
</dbReference>
<dbReference type="InterPro" id="IPR032675">
    <property type="entry name" value="LRR_dom_sf"/>
</dbReference>
<dbReference type="OrthoDB" id="10257471at2759"/>
<accession>R7TZC5</accession>
<reference evidence="5" key="1">
    <citation type="submission" date="2012-12" db="EMBL/GenBank/DDBJ databases">
        <authorList>
            <person name="Hellsten U."/>
            <person name="Grimwood J."/>
            <person name="Chapman J.A."/>
            <person name="Shapiro H."/>
            <person name="Aerts A."/>
            <person name="Otillar R.P."/>
            <person name="Terry A.Y."/>
            <person name="Boore J.L."/>
            <person name="Simakov O."/>
            <person name="Marletaz F."/>
            <person name="Cho S.-J."/>
            <person name="Edsinger-Gonzales E."/>
            <person name="Havlak P."/>
            <person name="Kuo D.-H."/>
            <person name="Larsson T."/>
            <person name="Lv J."/>
            <person name="Arendt D."/>
            <person name="Savage R."/>
            <person name="Osoegawa K."/>
            <person name="de Jong P."/>
            <person name="Lindberg D.R."/>
            <person name="Seaver E.C."/>
            <person name="Weisblat D.A."/>
            <person name="Putnam N.H."/>
            <person name="Grigoriev I.V."/>
            <person name="Rokhsar D.S."/>
        </authorList>
    </citation>
    <scope>NUCLEOTIDE SEQUENCE</scope>
    <source>
        <strain evidence="5">I ESC-2004</strain>
    </source>
</reference>